<organism evidence="1 2">
    <name type="scientific">Achromobacter anxifer</name>
    <dbReference type="NCBI Taxonomy" id="1287737"/>
    <lineage>
        <taxon>Bacteria</taxon>
        <taxon>Pseudomonadati</taxon>
        <taxon>Pseudomonadota</taxon>
        <taxon>Betaproteobacteria</taxon>
        <taxon>Burkholderiales</taxon>
        <taxon>Alcaligenaceae</taxon>
        <taxon>Achromobacter</taxon>
    </lineage>
</organism>
<dbReference type="Proteomes" id="UP000494117">
    <property type="component" value="Unassembled WGS sequence"/>
</dbReference>
<accession>A0A6S7EA35</accession>
<sequence>MTSLPVLTTSPRLAALPVTIANVGLSLTR</sequence>
<dbReference type="EMBL" id="CADILG010000037">
    <property type="protein sequence ID" value="CAB3903455.1"/>
    <property type="molecule type" value="Genomic_DNA"/>
</dbReference>
<name>A0A6S7EA35_9BURK</name>
<protein>
    <submittedName>
        <fullName evidence="1">Uncharacterized protein</fullName>
    </submittedName>
</protein>
<evidence type="ECO:0000313" key="2">
    <source>
        <dbReference type="Proteomes" id="UP000494117"/>
    </source>
</evidence>
<reference evidence="1 2" key="1">
    <citation type="submission" date="2020-04" db="EMBL/GenBank/DDBJ databases">
        <authorList>
            <person name="De Canck E."/>
        </authorList>
    </citation>
    <scope>NUCLEOTIDE SEQUENCE [LARGE SCALE GENOMIC DNA]</scope>
    <source>
        <strain evidence="1 2">LMG 26858</strain>
    </source>
</reference>
<gene>
    <name evidence="1" type="ORF">LMG26858_04357</name>
</gene>
<keyword evidence="2" id="KW-1185">Reference proteome</keyword>
<proteinExistence type="predicted"/>
<dbReference type="AlphaFoldDB" id="A0A6S7EA35"/>
<evidence type="ECO:0000313" key="1">
    <source>
        <dbReference type="EMBL" id="CAB3903455.1"/>
    </source>
</evidence>